<feature type="compositionally biased region" description="Basic residues" evidence="1">
    <location>
        <begin position="305"/>
        <end position="316"/>
    </location>
</feature>
<organism evidence="2">
    <name type="scientific">Sarcoptes scabiei</name>
    <name type="common">Itch mite</name>
    <name type="synonym">Acarus scabiei</name>
    <dbReference type="NCBI Taxonomy" id="52283"/>
    <lineage>
        <taxon>Eukaryota</taxon>
        <taxon>Metazoa</taxon>
        <taxon>Ecdysozoa</taxon>
        <taxon>Arthropoda</taxon>
        <taxon>Chelicerata</taxon>
        <taxon>Arachnida</taxon>
        <taxon>Acari</taxon>
        <taxon>Acariformes</taxon>
        <taxon>Sarcoptiformes</taxon>
        <taxon>Astigmata</taxon>
        <taxon>Psoroptidia</taxon>
        <taxon>Sarcoptoidea</taxon>
        <taxon>Sarcoptidae</taxon>
        <taxon>Sarcoptinae</taxon>
        <taxon>Sarcoptes</taxon>
    </lineage>
</organism>
<keyword evidence="4" id="KW-1185">Reference proteome</keyword>
<evidence type="ECO:0000313" key="3">
    <source>
        <dbReference type="EnsemblMetazoa" id="KAF7488699.1"/>
    </source>
</evidence>
<dbReference type="EnsemblMetazoa" id="SSS_7476s_mrna">
    <property type="protein sequence ID" value="KAF7488699.1"/>
    <property type="gene ID" value="SSS_7476"/>
</dbReference>
<feature type="region of interest" description="Disordered" evidence="1">
    <location>
        <begin position="303"/>
        <end position="343"/>
    </location>
</feature>
<reference evidence="2" key="2">
    <citation type="submission" date="2020-01" db="EMBL/GenBank/DDBJ databases">
        <authorList>
            <person name="Korhonen P.K.K."/>
            <person name="Guangxu M.G."/>
            <person name="Wang T.W."/>
            <person name="Stroehlein A.J.S."/>
            <person name="Young N.D."/>
            <person name="Ang C.-S.A."/>
            <person name="Fernando D.W.F."/>
            <person name="Lu H.L."/>
            <person name="Taylor S.T."/>
            <person name="Ehtesham M.E.M."/>
            <person name="Najaraj S.H.N."/>
            <person name="Harsha G.H.G."/>
            <person name="Madugundu A.M."/>
            <person name="Renuse S.R."/>
            <person name="Holt D.H."/>
            <person name="Pandey A.P."/>
            <person name="Papenfuss A.P."/>
            <person name="Gasser R.B.G."/>
            <person name="Fischer K.F."/>
        </authorList>
    </citation>
    <scope>NUCLEOTIDE SEQUENCE</scope>
    <source>
        <strain evidence="2">SSS_KF_BRIS2020</strain>
    </source>
</reference>
<sequence>MAEQERSYSTLSDFGSQRNKVITKKTTTTVPYDINSGAIPPPGTQEEWTTTKRRINHKTKQVETRVQRQIIMEDGKVIADSGPQVTTKTTEDQKSDESEDTKHRMLADSDVPEKYRKELGNQVVAEKTLRELEGADIHRRAVEEPHKLISIENEIPSIPRGKLVHFSAKGRKTNDRDEVLEISRLDKDGLLNTETTQTQFHEEFEDDEIPEENQGRMIEDHSHQRQIEYGGPSDSFHSDRNHHSSSRTNSSLSMSKHHDRSNHHHHHQKSSSRRGDKDSQRFGEMGDDDIVETSEVYRLSDKMRSLRKGSKNKYRSGSRSSLRKDDASTQASISDGSDDELRQGHHRQRNIYSSKQNGCSSRTSFQTHDDECCDLAAGKPLKKQYYYGTDSFDRMAGKNGGNDDEKGYITANVKTSKYTMENDRVLEDKTFEEDFERSFKDKHEKLDVKRDFDRFREKTMGHTKEILDRATSPMLPPPPSAQSSEFIHRPLLIDSVASFNEPTGRTRSFYDHQIEEYENRHSSHTRNYDNPSSYSKPYTSSFSDNIGSSLTASNTWTHKHSSSNLGSNHFGTSYPSSNHRSTSSFDHRFSNNRTDFPDFAPLSSPYEIKSLTENAIKTKHLTSFH</sequence>
<dbReference type="AlphaFoldDB" id="A0A834VB22"/>
<evidence type="ECO:0000313" key="4">
    <source>
        <dbReference type="Proteomes" id="UP000070412"/>
    </source>
</evidence>
<feature type="region of interest" description="Disordered" evidence="1">
    <location>
        <begin position="227"/>
        <end position="287"/>
    </location>
</feature>
<gene>
    <name evidence="2" type="ORF">SSS_7476</name>
</gene>
<dbReference type="OrthoDB" id="6605262at2759"/>
<name>A0A834VB22_SARSC</name>
<reference evidence="3" key="3">
    <citation type="submission" date="2022-06" db="UniProtKB">
        <authorList>
            <consortium name="EnsemblMetazoa"/>
        </authorList>
    </citation>
    <scope>IDENTIFICATION</scope>
</reference>
<evidence type="ECO:0000256" key="1">
    <source>
        <dbReference type="SAM" id="MobiDB-lite"/>
    </source>
</evidence>
<protein>
    <submittedName>
        <fullName evidence="2 3">Uncharacterized protein</fullName>
    </submittedName>
</protein>
<feature type="compositionally biased region" description="Basic and acidic residues" evidence="1">
    <location>
        <begin position="89"/>
        <end position="104"/>
    </location>
</feature>
<evidence type="ECO:0000313" key="2">
    <source>
        <dbReference type="EMBL" id="KAF7488699.1"/>
    </source>
</evidence>
<reference evidence="4" key="1">
    <citation type="journal article" date="2020" name="PLoS Negl. Trop. Dis.">
        <title>High-quality nuclear genome for Sarcoptes scabiei-A critical resource for a neglected parasite.</title>
        <authorList>
            <person name="Korhonen P.K."/>
            <person name="Gasser R.B."/>
            <person name="Ma G."/>
            <person name="Wang T."/>
            <person name="Stroehlein A.J."/>
            <person name="Young N.D."/>
            <person name="Ang C.S."/>
            <person name="Fernando D.D."/>
            <person name="Lu H.C."/>
            <person name="Taylor S."/>
            <person name="Reynolds S.L."/>
            <person name="Mofiz E."/>
            <person name="Najaraj S.H."/>
            <person name="Gowda H."/>
            <person name="Madugundu A."/>
            <person name="Renuse S."/>
            <person name="Holt D."/>
            <person name="Pandey A."/>
            <person name="Papenfuss A.T."/>
            <person name="Fischer K."/>
        </authorList>
    </citation>
    <scope>NUCLEOTIDE SEQUENCE [LARGE SCALE GENOMIC DNA]</scope>
</reference>
<feature type="compositionally biased region" description="Basic residues" evidence="1">
    <location>
        <begin position="255"/>
        <end position="272"/>
    </location>
</feature>
<accession>A0A834VB22</accession>
<proteinExistence type="predicted"/>
<dbReference type="EMBL" id="WVUK01000065">
    <property type="protein sequence ID" value="KAF7488699.1"/>
    <property type="molecule type" value="Genomic_DNA"/>
</dbReference>
<dbReference type="Proteomes" id="UP000070412">
    <property type="component" value="Unassembled WGS sequence"/>
</dbReference>
<feature type="region of interest" description="Disordered" evidence="1">
    <location>
        <begin position="77"/>
        <end position="104"/>
    </location>
</feature>